<feature type="transmembrane region" description="Helical" evidence="1">
    <location>
        <begin position="121"/>
        <end position="141"/>
    </location>
</feature>
<feature type="transmembrane region" description="Helical" evidence="1">
    <location>
        <begin position="182"/>
        <end position="202"/>
    </location>
</feature>
<organism evidence="2 3">
    <name type="scientific">Paractinoplanes brasiliensis</name>
    <dbReference type="NCBI Taxonomy" id="52695"/>
    <lineage>
        <taxon>Bacteria</taxon>
        <taxon>Bacillati</taxon>
        <taxon>Actinomycetota</taxon>
        <taxon>Actinomycetes</taxon>
        <taxon>Micromonosporales</taxon>
        <taxon>Micromonosporaceae</taxon>
        <taxon>Paractinoplanes</taxon>
    </lineage>
</organism>
<dbReference type="Pfam" id="PF22564">
    <property type="entry name" value="HAAS"/>
    <property type="match status" value="1"/>
</dbReference>
<evidence type="ECO:0000313" key="2">
    <source>
        <dbReference type="EMBL" id="TDO31717.1"/>
    </source>
</evidence>
<evidence type="ECO:0000313" key="3">
    <source>
        <dbReference type="Proteomes" id="UP000294901"/>
    </source>
</evidence>
<dbReference type="AlphaFoldDB" id="A0A4R6J954"/>
<dbReference type="EMBL" id="SNWR01000002">
    <property type="protein sequence ID" value="TDO31717.1"/>
    <property type="molecule type" value="Genomic_DNA"/>
</dbReference>
<dbReference type="RefSeq" id="WP_133877781.1">
    <property type="nucleotide sequence ID" value="NZ_BOMD01000074.1"/>
</dbReference>
<evidence type="ECO:0000256" key="1">
    <source>
        <dbReference type="SAM" id="Phobius"/>
    </source>
</evidence>
<accession>A0A4R6J954</accession>
<keyword evidence="1" id="KW-0472">Membrane</keyword>
<gene>
    <name evidence="2" type="ORF">C8E87_7144</name>
</gene>
<dbReference type="OrthoDB" id="5187995at2"/>
<name>A0A4R6J954_9ACTN</name>
<sequence length="230" mass="24316">MTYLAELDAALVGPRRAKRDLLQEAADHLEDATEALVAEGWPAGEARARAEADFGPLDEIADAYQTTLAVASSRRTAGILVLALVFQPFLWDKGLRLAELAAPAQTPDTWWFAFLDELMEFGGAAMIAGAFLGLLATGVGNRRRHAGRALARATAMFTLVSSVVLPTLAAGMIVGAGLGARIWVLLAFLLLLPLAVASASAWRTLGATAQRTGDGLRREAQEARHAGVLS</sequence>
<keyword evidence="1" id="KW-1133">Transmembrane helix</keyword>
<proteinExistence type="predicted"/>
<comment type="caution">
    <text evidence="2">The sequence shown here is derived from an EMBL/GenBank/DDBJ whole genome shotgun (WGS) entry which is preliminary data.</text>
</comment>
<protein>
    <submittedName>
        <fullName evidence="2">Uncharacterized protein</fullName>
    </submittedName>
</protein>
<dbReference type="Proteomes" id="UP000294901">
    <property type="component" value="Unassembled WGS sequence"/>
</dbReference>
<keyword evidence="3" id="KW-1185">Reference proteome</keyword>
<reference evidence="2 3" key="1">
    <citation type="submission" date="2019-03" db="EMBL/GenBank/DDBJ databases">
        <title>Sequencing the genomes of 1000 actinobacteria strains.</title>
        <authorList>
            <person name="Klenk H.-P."/>
        </authorList>
    </citation>
    <scope>NUCLEOTIDE SEQUENCE [LARGE SCALE GENOMIC DNA]</scope>
    <source>
        <strain evidence="2 3">DSM 43805</strain>
    </source>
</reference>
<feature type="transmembrane region" description="Helical" evidence="1">
    <location>
        <begin position="153"/>
        <end position="176"/>
    </location>
</feature>
<dbReference type="InterPro" id="IPR047928">
    <property type="entry name" value="Perm_prefix_1"/>
</dbReference>
<keyword evidence="1" id="KW-0812">Transmembrane</keyword>
<dbReference type="NCBIfam" id="NF038403">
    <property type="entry name" value="perm_prefix_1"/>
    <property type="match status" value="1"/>
</dbReference>